<keyword evidence="1" id="KW-1133">Transmembrane helix</keyword>
<evidence type="ECO:0000313" key="3">
    <source>
        <dbReference type="Proteomes" id="UP001597502"/>
    </source>
</evidence>
<reference evidence="3" key="1">
    <citation type="journal article" date="2019" name="Int. J. Syst. Evol. Microbiol.">
        <title>The Global Catalogue of Microorganisms (GCM) 10K type strain sequencing project: providing services to taxonomists for standard genome sequencing and annotation.</title>
        <authorList>
            <consortium name="The Broad Institute Genomics Platform"/>
            <consortium name="The Broad Institute Genome Sequencing Center for Infectious Disease"/>
            <person name="Wu L."/>
            <person name="Ma J."/>
        </authorList>
    </citation>
    <scope>NUCLEOTIDE SEQUENCE [LARGE SCALE GENOMIC DNA]</scope>
    <source>
        <strain evidence="3">TISTR 1535</strain>
    </source>
</reference>
<sequence>MTARKRRGRHTFCGELYHGSYVIVFVSSIAMAVLHWEESAYLFYIALFSYGLAFIGYLAAKKRWINWLSFHLSGMAGSYIGIITAVLVVNVSKIPVLNALPELWYWFLPTIIGTPLIMMSGRRYTAKVR</sequence>
<dbReference type="Proteomes" id="UP001597502">
    <property type="component" value="Unassembled WGS sequence"/>
</dbReference>
<feature type="transmembrane region" description="Helical" evidence="1">
    <location>
        <begin position="41"/>
        <end position="60"/>
    </location>
</feature>
<proteinExistence type="predicted"/>
<name>A0ABW5V4W5_9BACI</name>
<keyword evidence="3" id="KW-1185">Reference proteome</keyword>
<keyword evidence="1" id="KW-0472">Membrane</keyword>
<feature type="transmembrane region" description="Helical" evidence="1">
    <location>
        <begin position="72"/>
        <end position="91"/>
    </location>
</feature>
<accession>A0ABW5V4W5</accession>
<organism evidence="2 3">
    <name type="scientific">Lentibacillus juripiscarius</name>
    <dbReference type="NCBI Taxonomy" id="257446"/>
    <lineage>
        <taxon>Bacteria</taxon>
        <taxon>Bacillati</taxon>
        <taxon>Bacillota</taxon>
        <taxon>Bacilli</taxon>
        <taxon>Bacillales</taxon>
        <taxon>Bacillaceae</taxon>
        <taxon>Lentibacillus</taxon>
    </lineage>
</organism>
<evidence type="ECO:0000313" key="2">
    <source>
        <dbReference type="EMBL" id="MFD2759640.1"/>
    </source>
</evidence>
<feature type="transmembrane region" description="Helical" evidence="1">
    <location>
        <begin position="12"/>
        <end position="35"/>
    </location>
</feature>
<comment type="caution">
    <text evidence="2">The sequence shown here is derived from an EMBL/GenBank/DDBJ whole genome shotgun (WGS) entry which is preliminary data.</text>
</comment>
<dbReference type="EMBL" id="JBHUNA010000003">
    <property type="protein sequence ID" value="MFD2759640.1"/>
    <property type="molecule type" value="Genomic_DNA"/>
</dbReference>
<protein>
    <submittedName>
        <fullName evidence="2">DUF2306 domain-containing protein</fullName>
    </submittedName>
</protein>
<feature type="transmembrane region" description="Helical" evidence="1">
    <location>
        <begin position="103"/>
        <end position="121"/>
    </location>
</feature>
<keyword evidence="1" id="KW-0812">Transmembrane</keyword>
<evidence type="ECO:0000256" key="1">
    <source>
        <dbReference type="SAM" id="Phobius"/>
    </source>
</evidence>
<gene>
    <name evidence="2" type="ORF">ACFSUO_01390</name>
</gene>